<proteinExistence type="predicted"/>
<organism evidence="1 2">
    <name type="scientific">Amniculicola lignicola CBS 123094</name>
    <dbReference type="NCBI Taxonomy" id="1392246"/>
    <lineage>
        <taxon>Eukaryota</taxon>
        <taxon>Fungi</taxon>
        <taxon>Dikarya</taxon>
        <taxon>Ascomycota</taxon>
        <taxon>Pezizomycotina</taxon>
        <taxon>Dothideomycetes</taxon>
        <taxon>Pleosporomycetidae</taxon>
        <taxon>Pleosporales</taxon>
        <taxon>Amniculicolaceae</taxon>
        <taxon>Amniculicola</taxon>
    </lineage>
</organism>
<evidence type="ECO:0000313" key="2">
    <source>
        <dbReference type="Proteomes" id="UP000799779"/>
    </source>
</evidence>
<dbReference type="EMBL" id="ML977567">
    <property type="protein sequence ID" value="KAF2004494.1"/>
    <property type="molecule type" value="Genomic_DNA"/>
</dbReference>
<gene>
    <name evidence="1" type="ORF">P154DRAFT_531465</name>
</gene>
<dbReference type="Proteomes" id="UP000799779">
    <property type="component" value="Unassembled WGS sequence"/>
</dbReference>
<evidence type="ECO:0000313" key="1">
    <source>
        <dbReference type="EMBL" id="KAF2004494.1"/>
    </source>
</evidence>
<protein>
    <submittedName>
        <fullName evidence="1">Uncharacterized protein</fullName>
    </submittedName>
</protein>
<keyword evidence="2" id="KW-1185">Reference proteome</keyword>
<name>A0A6A5WU77_9PLEO</name>
<dbReference type="AlphaFoldDB" id="A0A6A5WU77"/>
<accession>A0A6A5WU77</accession>
<reference evidence="1" key="1">
    <citation type="journal article" date="2020" name="Stud. Mycol.">
        <title>101 Dothideomycetes genomes: a test case for predicting lifestyles and emergence of pathogens.</title>
        <authorList>
            <person name="Haridas S."/>
            <person name="Albert R."/>
            <person name="Binder M."/>
            <person name="Bloem J."/>
            <person name="Labutti K."/>
            <person name="Salamov A."/>
            <person name="Andreopoulos B."/>
            <person name="Baker S."/>
            <person name="Barry K."/>
            <person name="Bills G."/>
            <person name="Bluhm B."/>
            <person name="Cannon C."/>
            <person name="Castanera R."/>
            <person name="Culley D."/>
            <person name="Daum C."/>
            <person name="Ezra D."/>
            <person name="Gonzalez J."/>
            <person name="Henrissat B."/>
            <person name="Kuo A."/>
            <person name="Liang C."/>
            <person name="Lipzen A."/>
            <person name="Lutzoni F."/>
            <person name="Magnuson J."/>
            <person name="Mondo S."/>
            <person name="Nolan M."/>
            <person name="Ohm R."/>
            <person name="Pangilinan J."/>
            <person name="Park H.-J."/>
            <person name="Ramirez L."/>
            <person name="Alfaro M."/>
            <person name="Sun H."/>
            <person name="Tritt A."/>
            <person name="Yoshinaga Y."/>
            <person name="Zwiers L.-H."/>
            <person name="Turgeon B."/>
            <person name="Goodwin S."/>
            <person name="Spatafora J."/>
            <person name="Crous P."/>
            <person name="Grigoriev I."/>
        </authorList>
    </citation>
    <scope>NUCLEOTIDE SEQUENCE</scope>
    <source>
        <strain evidence="1">CBS 123094</strain>
    </source>
</reference>
<sequence>MTQKDAVVVEISRPSSAPRIPFCRKEEVDREIWGPGGRRGAADSAEENSTLLTLDHHIFLGIMGYVQWSKKAVFLIPRQYYGVVSAPQSLFFRIPNYCVVVKTFYSEGRGEPTDWTGSCEGAEPPPPTTQFDKTTCAMDERELRLKLHISKSCNKW</sequence>